<dbReference type="SUPFAM" id="SSF46894">
    <property type="entry name" value="C-terminal effector domain of the bipartite response regulators"/>
    <property type="match status" value="1"/>
</dbReference>
<proteinExistence type="predicted"/>
<gene>
    <name evidence="10" type="ORF">A5892_06515</name>
</gene>
<dbReference type="EMBL" id="CP015243">
    <property type="protein sequence ID" value="ANF57159.1"/>
    <property type="molecule type" value="Genomic_DNA"/>
</dbReference>
<evidence type="ECO:0000256" key="6">
    <source>
        <dbReference type="PROSITE-ProRule" id="PRU00169"/>
    </source>
</evidence>
<dbReference type="PROSITE" id="PS50110">
    <property type="entry name" value="RESPONSE_REGULATORY"/>
    <property type="match status" value="1"/>
</dbReference>
<keyword evidence="2" id="KW-0902">Two-component regulatory system</keyword>
<dbReference type="CDD" id="cd17574">
    <property type="entry name" value="REC_OmpR"/>
    <property type="match status" value="1"/>
</dbReference>
<dbReference type="InterPro" id="IPR039420">
    <property type="entry name" value="WalR-like"/>
</dbReference>
<evidence type="ECO:0000256" key="3">
    <source>
        <dbReference type="ARBA" id="ARBA00023015"/>
    </source>
</evidence>
<dbReference type="Pfam" id="PF00072">
    <property type="entry name" value="Response_reg"/>
    <property type="match status" value="1"/>
</dbReference>
<dbReference type="GO" id="GO:0005829">
    <property type="term" value="C:cytosol"/>
    <property type="evidence" value="ECO:0007669"/>
    <property type="project" value="TreeGrafter"/>
</dbReference>
<dbReference type="GO" id="GO:0006355">
    <property type="term" value="P:regulation of DNA-templated transcription"/>
    <property type="evidence" value="ECO:0007669"/>
    <property type="project" value="InterPro"/>
</dbReference>
<feature type="DNA-binding region" description="OmpR/PhoB-type" evidence="7">
    <location>
        <begin position="128"/>
        <end position="226"/>
    </location>
</feature>
<dbReference type="InterPro" id="IPR001789">
    <property type="entry name" value="Sig_transdc_resp-reg_receiver"/>
</dbReference>
<reference evidence="10 11" key="1">
    <citation type="submission" date="2016-04" db="EMBL/GenBank/DDBJ databases">
        <title>Complete Genome Sequence of Halotalea alkalilenta IHB B 13600.</title>
        <authorList>
            <person name="Swarnkar M.K."/>
            <person name="Sharma A."/>
            <person name="Kaushal K."/>
            <person name="Soni R."/>
            <person name="Rana S."/>
            <person name="Singh A.K."/>
            <person name="Gulati A."/>
        </authorList>
    </citation>
    <scope>NUCLEOTIDE SEQUENCE [LARGE SCALE GENOMIC DNA]</scope>
    <source>
        <strain evidence="10 11">IHB B 13600</strain>
    </source>
</reference>
<dbReference type="FunFam" id="3.40.50.2300:FF:000001">
    <property type="entry name" value="DNA-binding response regulator PhoB"/>
    <property type="match status" value="1"/>
</dbReference>
<dbReference type="GO" id="GO:0000976">
    <property type="term" value="F:transcription cis-regulatory region binding"/>
    <property type="evidence" value="ECO:0007669"/>
    <property type="project" value="TreeGrafter"/>
</dbReference>
<dbReference type="CDD" id="cd00383">
    <property type="entry name" value="trans_reg_C"/>
    <property type="match status" value="1"/>
</dbReference>
<organism evidence="10 11">
    <name type="scientific">Halotalea alkalilenta</name>
    <dbReference type="NCBI Taxonomy" id="376489"/>
    <lineage>
        <taxon>Bacteria</taxon>
        <taxon>Pseudomonadati</taxon>
        <taxon>Pseudomonadota</taxon>
        <taxon>Gammaproteobacteria</taxon>
        <taxon>Oceanospirillales</taxon>
        <taxon>Halomonadaceae</taxon>
        <taxon>Halotalea</taxon>
    </lineage>
</organism>
<dbReference type="SMART" id="SM00448">
    <property type="entry name" value="REC"/>
    <property type="match status" value="1"/>
</dbReference>
<evidence type="ECO:0000256" key="7">
    <source>
        <dbReference type="PROSITE-ProRule" id="PRU01091"/>
    </source>
</evidence>
<dbReference type="Gene3D" id="6.10.250.690">
    <property type="match status" value="1"/>
</dbReference>
<keyword evidence="5" id="KW-0804">Transcription</keyword>
<feature type="domain" description="OmpR/PhoB-type" evidence="9">
    <location>
        <begin position="128"/>
        <end position="226"/>
    </location>
</feature>
<keyword evidence="1 6" id="KW-0597">Phosphoprotein</keyword>
<feature type="modified residue" description="4-aspartylphosphate" evidence="6">
    <location>
        <position position="55"/>
    </location>
</feature>
<sequence length="234" mass="26487">MINKTKVLIVEDNTELAENLYEFLGEEQYELDLAQGGMTALHLLDTQVYDVVVLDVMIPGLSGFDICRKLRKDMNNQTPIIFMTAKGAIEDKEEGYLSGGDDYLVKPFPLRELALRINALHRRRHHDTQRLCAKSLTFNPGNLEVRLNGGQALALSGLAAHIFEALIRSYPDFVSYDSLSSRLWPERDVDANTLRTHIYMLRKQLQDAYGHSLIKTLHGRGYILTPPDVDQAES</sequence>
<evidence type="ECO:0000256" key="1">
    <source>
        <dbReference type="ARBA" id="ARBA00022553"/>
    </source>
</evidence>
<dbReference type="InterPro" id="IPR036388">
    <property type="entry name" value="WH-like_DNA-bd_sf"/>
</dbReference>
<name>A0A172YD31_9GAMM</name>
<evidence type="ECO:0000256" key="4">
    <source>
        <dbReference type="ARBA" id="ARBA00023125"/>
    </source>
</evidence>
<keyword evidence="4 7" id="KW-0238">DNA-binding</keyword>
<dbReference type="PANTHER" id="PTHR48111:SF22">
    <property type="entry name" value="REGULATOR OF RPOS"/>
    <property type="match status" value="1"/>
</dbReference>
<dbReference type="STRING" id="376489.A5892_06515"/>
<evidence type="ECO:0000259" key="8">
    <source>
        <dbReference type="PROSITE" id="PS50110"/>
    </source>
</evidence>
<evidence type="ECO:0000259" key="9">
    <source>
        <dbReference type="PROSITE" id="PS51755"/>
    </source>
</evidence>
<dbReference type="PANTHER" id="PTHR48111">
    <property type="entry name" value="REGULATOR OF RPOS"/>
    <property type="match status" value="1"/>
</dbReference>
<dbReference type="KEGG" id="haa:A5892_06515"/>
<evidence type="ECO:0000313" key="10">
    <source>
        <dbReference type="EMBL" id="ANF57159.1"/>
    </source>
</evidence>
<dbReference type="RefSeq" id="WP_064122116.1">
    <property type="nucleotide sequence ID" value="NZ_CP015243.1"/>
</dbReference>
<dbReference type="PROSITE" id="PS51755">
    <property type="entry name" value="OMPR_PHOB"/>
    <property type="match status" value="1"/>
</dbReference>
<dbReference type="SMART" id="SM00862">
    <property type="entry name" value="Trans_reg_C"/>
    <property type="match status" value="1"/>
</dbReference>
<keyword evidence="11" id="KW-1185">Reference proteome</keyword>
<dbReference type="AlphaFoldDB" id="A0A172YD31"/>
<dbReference type="InterPro" id="IPR001867">
    <property type="entry name" value="OmpR/PhoB-type_DNA-bd"/>
</dbReference>
<dbReference type="InterPro" id="IPR016032">
    <property type="entry name" value="Sig_transdc_resp-reg_C-effctor"/>
</dbReference>
<evidence type="ECO:0000256" key="5">
    <source>
        <dbReference type="ARBA" id="ARBA00023163"/>
    </source>
</evidence>
<dbReference type="Pfam" id="PF00486">
    <property type="entry name" value="Trans_reg_C"/>
    <property type="match status" value="1"/>
</dbReference>
<accession>A0A172YD31</accession>
<dbReference type="Gene3D" id="1.10.10.10">
    <property type="entry name" value="Winged helix-like DNA-binding domain superfamily/Winged helix DNA-binding domain"/>
    <property type="match status" value="1"/>
</dbReference>
<protein>
    <submittedName>
        <fullName evidence="10">Two-component system response regulator</fullName>
    </submittedName>
</protein>
<evidence type="ECO:0000313" key="11">
    <source>
        <dbReference type="Proteomes" id="UP000077875"/>
    </source>
</evidence>
<feature type="domain" description="Response regulatory" evidence="8">
    <location>
        <begin position="6"/>
        <end position="121"/>
    </location>
</feature>
<keyword evidence="3" id="KW-0805">Transcription regulation</keyword>
<dbReference type="GO" id="GO:0032993">
    <property type="term" value="C:protein-DNA complex"/>
    <property type="evidence" value="ECO:0007669"/>
    <property type="project" value="TreeGrafter"/>
</dbReference>
<dbReference type="Proteomes" id="UP000077875">
    <property type="component" value="Chromosome"/>
</dbReference>
<dbReference type="GO" id="GO:0000156">
    <property type="term" value="F:phosphorelay response regulator activity"/>
    <property type="evidence" value="ECO:0007669"/>
    <property type="project" value="TreeGrafter"/>
</dbReference>
<dbReference type="Gene3D" id="3.40.50.2300">
    <property type="match status" value="1"/>
</dbReference>
<dbReference type="SUPFAM" id="SSF52172">
    <property type="entry name" value="CheY-like"/>
    <property type="match status" value="1"/>
</dbReference>
<evidence type="ECO:0000256" key="2">
    <source>
        <dbReference type="ARBA" id="ARBA00023012"/>
    </source>
</evidence>
<dbReference type="InterPro" id="IPR011006">
    <property type="entry name" value="CheY-like_superfamily"/>
</dbReference>